<feature type="region of interest" description="Disordered" evidence="1">
    <location>
        <begin position="1"/>
        <end position="61"/>
    </location>
</feature>
<proteinExistence type="predicted"/>
<feature type="compositionally biased region" description="Polar residues" evidence="1">
    <location>
        <begin position="41"/>
        <end position="51"/>
    </location>
</feature>
<evidence type="ECO:0000256" key="1">
    <source>
        <dbReference type="SAM" id="MobiDB-lite"/>
    </source>
</evidence>
<dbReference type="AlphaFoldDB" id="A0A5B7CN63"/>
<organism evidence="2 3">
    <name type="scientific">Portunus trituberculatus</name>
    <name type="common">Swimming crab</name>
    <name type="synonym">Neptunus trituberculatus</name>
    <dbReference type="NCBI Taxonomy" id="210409"/>
    <lineage>
        <taxon>Eukaryota</taxon>
        <taxon>Metazoa</taxon>
        <taxon>Ecdysozoa</taxon>
        <taxon>Arthropoda</taxon>
        <taxon>Crustacea</taxon>
        <taxon>Multicrustacea</taxon>
        <taxon>Malacostraca</taxon>
        <taxon>Eumalacostraca</taxon>
        <taxon>Eucarida</taxon>
        <taxon>Decapoda</taxon>
        <taxon>Pleocyemata</taxon>
        <taxon>Brachyura</taxon>
        <taxon>Eubrachyura</taxon>
        <taxon>Portunoidea</taxon>
        <taxon>Portunidae</taxon>
        <taxon>Portuninae</taxon>
        <taxon>Portunus</taxon>
    </lineage>
</organism>
<dbReference type="Proteomes" id="UP000324222">
    <property type="component" value="Unassembled WGS sequence"/>
</dbReference>
<accession>A0A5B7CN63</accession>
<evidence type="ECO:0000313" key="2">
    <source>
        <dbReference type="EMBL" id="MPC11087.1"/>
    </source>
</evidence>
<evidence type="ECO:0000313" key="3">
    <source>
        <dbReference type="Proteomes" id="UP000324222"/>
    </source>
</evidence>
<name>A0A5B7CN63_PORTR</name>
<protein>
    <submittedName>
        <fullName evidence="2">Uncharacterized protein</fullName>
    </submittedName>
</protein>
<keyword evidence="3" id="KW-1185">Reference proteome</keyword>
<reference evidence="2 3" key="1">
    <citation type="submission" date="2019-05" db="EMBL/GenBank/DDBJ databases">
        <title>Another draft genome of Portunus trituberculatus and its Hox gene families provides insights of decapod evolution.</title>
        <authorList>
            <person name="Jeong J.-H."/>
            <person name="Song I."/>
            <person name="Kim S."/>
            <person name="Choi T."/>
            <person name="Kim D."/>
            <person name="Ryu S."/>
            <person name="Kim W."/>
        </authorList>
    </citation>
    <scope>NUCLEOTIDE SEQUENCE [LARGE SCALE GENOMIC DNA]</scope>
    <source>
        <tissue evidence="2">Muscle</tissue>
    </source>
</reference>
<dbReference type="EMBL" id="VSRR010000143">
    <property type="protein sequence ID" value="MPC11087.1"/>
    <property type="molecule type" value="Genomic_DNA"/>
</dbReference>
<sequence length="61" mass="6541">MQADMATHLLSPPPPPDTHGAHARNKTPPVSSKRVRCQATGDATRSSSHVQVATEENKIKV</sequence>
<comment type="caution">
    <text evidence="2">The sequence shown here is derived from an EMBL/GenBank/DDBJ whole genome shotgun (WGS) entry which is preliminary data.</text>
</comment>
<gene>
    <name evidence="2" type="ORF">E2C01_003739</name>
</gene>